<sequence length="276" mass="31917">MKTTLEKVLLMDEHDRKELMSSQGDLLLEQMTEYIGFPEDELRDKLNYRLFIELVSSNLISKEQLEQLTLKLASESYLYGSIGEKDTDTVFLRSFSALWLSTLLHIDAQIHFLSDTQASTVLNYCSTYLIKEKDVRGFLGTKGWAHAMSNGADLITSIVSHPAFELKITAKILEGIKDCFWKGTVFIDDEEERFSNIIEKLISKDIPEQLLIEWVEQVFDKLQFYLMANGYTPQYFAARTNTLHFMKNLYFVLKFTRKAPELQGVVSIFIGKWMKS</sequence>
<reference evidence="1 2" key="1">
    <citation type="submission" date="2014-02" db="EMBL/GenBank/DDBJ databases">
        <title>Draft genome sequence of Lysinibacillus manganicus DSM 26584T.</title>
        <authorList>
            <person name="Zhang F."/>
            <person name="Wang G."/>
            <person name="Zhang L."/>
        </authorList>
    </citation>
    <scope>NUCLEOTIDE SEQUENCE [LARGE SCALE GENOMIC DNA]</scope>
    <source>
        <strain evidence="1 2">DSM 26584</strain>
    </source>
</reference>
<gene>
    <name evidence="1" type="ORF">CD29_08950</name>
</gene>
<name>A0A0A3I1Y4_9BACL</name>
<dbReference type="Proteomes" id="UP000030416">
    <property type="component" value="Unassembled WGS sequence"/>
</dbReference>
<dbReference type="eggNOG" id="ENOG502ZWG2">
    <property type="taxonomic scope" value="Bacteria"/>
</dbReference>
<proteinExistence type="predicted"/>
<dbReference type="AlphaFoldDB" id="A0A0A3I1Y4"/>
<organism evidence="1 2">
    <name type="scientific">Ureibacillus manganicus DSM 26584</name>
    <dbReference type="NCBI Taxonomy" id="1384049"/>
    <lineage>
        <taxon>Bacteria</taxon>
        <taxon>Bacillati</taxon>
        <taxon>Bacillota</taxon>
        <taxon>Bacilli</taxon>
        <taxon>Bacillales</taxon>
        <taxon>Caryophanaceae</taxon>
        <taxon>Ureibacillus</taxon>
    </lineage>
</organism>
<protein>
    <recommendedName>
        <fullName evidence="3">DUF2785 domain-containing protein</fullName>
    </recommendedName>
</protein>
<dbReference type="RefSeq" id="WP_036185430.1">
    <property type="nucleotide sequence ID" value="NZ_AVDA01000009.1"/>
</dbReference>
<keyword evidence="2" id="KW-1185">Reference proteome</keyword>
<accession>A0A0A3I1Y4</accession>
<evidence type="ECO:0000313" key="1">
    <source>
        <dbReference type="EMBL" id="KGR78801.1"/>
    </source>
</evidence>
<evidence type="ECO:0008006" key="3">
    <source>
        <dbReference type="Google" id="ProtNLM"/>
    </source>
</evidence>
<dbReference type="OrthoDB" id="7619731at2"/>
<dbReference type="InterPro" id="IPR021247">
    <property type="entry name" value="DUF2785"/>
</dbReference>
<dbReference type="EMBL" id="JPVN01000009">
    <property type="protein sequence ID" value="KGR78801.1"/>
    <property type="molecule type" value="Genomic_DNA"/>
</dbReference>
<comment type="caution">
    <text evidence="1">The sequence shown here is derived from an EMBL/GenBank/DDBJ whole genome shotgun (WGS) entry which is preliminary data.</text>
</comment>
<evidence type="ECO:0000313" key="2">
    <source>
        <dbReference type="Proteomes" id="UP000030416"/>
    </source>
</evidence>
<dbReference type="STRING" id="1384049.CD29_08950"/>
<dbReference type="Pfam" id="PF10978">
    <property type="entry name" value="DUF2785"/>
    <property type="match status" value="1"/>
</dbReference>